<dbReference type="OrthoDB" id="10250282at2759"/>
<name>D8SNX8_SELML</name>
<dbReference type="InterPro" id="IPR044532">
    <property type="entry name" value="BRX-like"/>
</dbReference>
<dbReference type="InParanoid" id="D8SNX8"/>
<dbReference type="HOGENOM" id="CLU_033380_0_1_1"/>
<dbReference type="PROSITE" id="PS51514">
    <property type="entry name" value="BRX"/>
    <property type="match status" value="2"/>
</dbReference>
<dbReference type="KEGG" id="smo:SELMODRAFT_229072"/>
<dbReference type="OMA" id="PYHAYAD"/>
<evidence type="ECO:0000256" key="1">
    <source>
        <dbReference type="ARBA" id="ARBA00004123"/>
    </source>
</evidence>
<proteinExistence type="inferred from homology"/>
<dbReference type="PANTHER" id="PTHR46058">
    <property type="entry name" value="PROTEIN BREVIS RADIX-LIKE 1"/>
    <property type="match status" value="1"/>
</dbReference>
<evidence type="ECO:0000313" key="7">
    <source>
        <dbReference type="Proteomes" id="UP000001514"/>
    </source>
</evidence>
<sequence>MLPCIACKRHAIEDDDEDEDEDDYTGGRNNTITKAEVKSLSSQLKDVVLKVSAAYRQCRPCAGSKGKTFEHEFVIGNSDASSSEDQWIQKSGILKKENYPSSAASSISEGAVSVKQDDQSSSKVSPSSQASSNSSSGSAAKNSSSKQDHLDQHNERNCEETSQEWVAQVEPGVLITFIAMPNGENELKRIRFSRELFNKWQAEAWWAENCERVHELYNVSGNDHSFPNSQKDQVEAQTSQQNHAEVTKSNTTSDELTEWVEEDEPGVYITVKLGPNGNRELKRVRFSREKFSERQAKLWWERNRFRIHDNYL</sequence>
<dbReference type="FunCoup" id="D8SNX8">
    <property type="interactions" value="1292"/>
</dbReference>
<dbReference type="EMBL" id="GL377630">
    <property type="protein sequence ID" value="EFJ13871.1"/>
    <property type="molecule type" value="Genomic_DNA"/>
</dbReference>
<reference evidence="6 7" key="1">
    <citation type="journal article" date="2011" name="Science">
        <title>The Selaginella genome identifies genetic changes associated with the evolution of vascular plants.</title>
        <authorList>
            <person name="Banks J.A."/>
            <person name="Nishiyama T."/>
            <person name="Hasebe M."/>
            <person name="Bowman J.L."/>
            <person name="Gribskov M."/>
            <person name="dePamphilis C."/>
            <person name="Albert V.A."/>
            <person name="Aono N."/>
            <person name="Aoyama T."/>
            <person name="Ambrose B.A."/>
            <person name="Ashton N.W."/>
            <person name="Axtell M.J."/>
            <person name="Barker E."/>
            <person name="Barker M.S."/>
            <person name="Bennetzen J.L."/>
            <person name="Bonawitz N.D."/>
            <person name="Chapple C."/>
            <person name="Cheng C."/>
            <person name="Correa L.G."/>
            <person name="Dacre M."/>
            <person name="DeBarry J."/>
            <person name="Dreyer I."/>
            <person name="Elias M."/>
            <person name="Engstrom E.M."/>
            <person name="Estelle M."/>
            <person name="Feng L."/>
            <person name="Finet C."/>
            <person name="Floyd S.K."/>
            <person name="Frommer W.B."/>
            <person name="Fujita T."/>
            <person name="Gramzow L."/>
            <person name="Gutensohn M."/>
            <person name="Harholt J."/>
            <person name="Hattori M."/>
            <person name="Heyl A."/>
            <person name="Hirai T."/>
            <person name="Hiwatashi Y."/>
            <person name="Ishikawa M."/>
            <person name="Iwata M."/>
            <person name="Karol K.G."/>
            <person name="Koehler B."/>
            <person name="Kolukisaoglu U."/>
            <person name="Kubo M."/>
            <person name="Kurata T."/>
            <person name="Lalonde S."/>
            <person name="Li K."/>
            <person name="Li Y."/>
            <person name="Litt A."/>
            <person name="Lyons E."/>
            <person name="Manning G."/>
            <person name="Maruyama T."/>
            <person name="Michael T.P."/>
            <person name="Mikami K."/>
            <person name="Miyazaki S."/>
            <person name="Morinaga S."/>
            <person name="Murata T."/>
            <person name="Mueller-Roeber B."/>
            <person name="Nelson D.R."/>
            <person name="Obara M."/>
            <person name="Oguri Y."/>
            <person name="Olmstead R.G."/>
            <person name="Onodera N."/>
            <person name="Petersen B.L."/>
            <person name="Pils B."/>
            <person name="Prigge M."/>
            <person name="Rensing S.A."/>
            <person name="Riano-Pachon D.M."/>
            <person name="Roberts A.W."/>
            <person name="Sato Y."/>
            <person name="Scheller H.V."/>
            <person name="Schulz B."/>
            <person name="Schulz C."/>
            <person name="Shakirov E.V."/>
            <person name="Shibagaki N."/>
            <person name="Shinohara N."/>
            <person name="Shippen D.E."/>
            <person name="Soerensen I."/>
            <person name="Sotooka R."/>
            <person name="Sugimoto N."/>
            <person name="Sugita M."/>
            <person name="Sumikawa N."/>
            <person name="Tanurdzic M."/>
            <person name="Theissen G."/>
            <person name="Ulvskov P."/>
            <person name="Wakazuki S."/>
            <person name="Weng J.K."/>
            <person name="Willats W.W."/>
            <person name="Wipf D."/>
            <person name="Wolf P.G."/>
            <person name="Yang L."/>
            <person name="Zimmer A.D."/>
            <person name="Zhu Q."/>
            <person name="Mitros T."/>
            <person name="Hellsten U."/>
            <person name="Loque D."/>
            <person name="Otillar R."/>
            <person name="Salamov A."/>
            <person name="Schmutz J."/>
            <person name="Shapiro H."/>
            <person name="Lindquist E."/>
            <person name="Lucas S."/>
            <person name="Rokhsar D."/>
            <person name="Grigoriev I.V."/>
        </authorList>
    </citation>
    <scope>NUCLEOTIDE SEQUENCE [LARGE SCALE GENOMIC DNA]</scope>
</reference>
<evidence type="ECO:0000313" key="6">
    <source>
        <dbReference type="EMBL" id="EFJ13871.1"/>
    </source>
</evidence>
<dbReference type="AlphaFoldDB" id="D8SNX8"/>
<feature type="compositionally biased region" description="Basic and acidic residues" evidence="4">
    <location>
        <begin position="146"/>
        <end position="159"/>
    </location>
</feature>
<feature type="domain" description="BRX" evidence="5">
    <location>
        <begin position="163"/>
        <end position="218"/>
    </location>
</feature>
<dbReference type="Pfam" id="PF08381">
    <property type="entry name" value="BRX"/>
    <property type="match status" value="2"/>
</dbReference>
<evidence type="ECO:0000256" key="3">
    <source>
        <dbReference type="ARBA" id="ARBA00023242"/>
    </source>
</evidence>
<dbReference type="Proteomes" id="UP000001514">
    <property type="component" value="Unassembled WGS sequence"/>
</dbReference>
<evidence type="ECO:0000256" key="4">
    <source>
        <dbReference type="SAM" id="MobiDB-lite"/>
    </source>
</evidence>
<feature type="compositionally biased region" description="Low complexity" evidence="4">
    <location>
        <begin position="121"/>
        <end position="145"/>
    </location>
</feature>
<evidence type="ECO:0000259" key="5">
    <source>
        <dbReference type="PROSITE" id="PS51514"/>
    </source>
</evidence>
<dbReference type="Gramene" id="EFJ13871">
    <property type="protein sequence ID" value="EFJ13871"/>
    <property type="gene ID" value="SELMODRAFT_229072"/>
</dbReference>
<feature type="domain" description="BRX" evidence="5">
    <location>
        <begin position="257"/>
        <end position="312"/>
    </location>
</feature>
<comment type="subcellular location">
    <subcellularLocation>
        <location evidence="1">Nucleus</location>
    </subcellularLocation>
</comment>
<comment type="similarity">
    <text evidence="2">Belongs to the BRX family.</text>
</comment>
<dbReference type="InterPro" id="IPR027988">
    <property type="entry name" value="BRX_N"/>
</dbReference>
<feature type="compositionally biased region" description="Polar residues" evidence="4">
    <location>
        <begin position="224"/>
        <end position="254"/>
    </location>
</feature>
<feature type="region of interest" description="Disordered" evidence="4">
    <location>
        <begin position="107"/>
        <end position="164"/>
    </location>
</feature>
<dbReference type="Pfam" id="PF13713">
    <property type="entry name" value="BRX_N"/>
    <property type="match status" value="1"/>
</dbReference>
<protein>
    <recommendedName>
        <fullName evidence="5">BRX domain-containing protein</fullName>
    </recommendedName>
</protein>
<dbReference type="InterPro" id="IPR013591">
    <property type="entry name" value="Brevis_radix_dom"/>
</dbReference>
<dbReference type="GO" id="GO:0005634">
    <property type="term" value="C:nucleus"/>
    <property type="evidence" value="ECO:0007669"/>
    <property type="project" value="UniProtKB-SubCell"/>
</dbReference>
<dbReference type="PANTHER" id="PTHR46058:SF2">
    <property type="entry name" value="PROTEIN BREVIS RADIX-LIKE 3"/>
    <property type="match status" value="1"/>
</dbReference>
<feature type="region of interest" description="Disordered" evidence="4">
    <location>
        <begin position="224"/>
        <end position="255"/>
    </location>
</feature>
<organism evidence="7">
    <name type="scientific">Selaginella moellendorffii</name>
    <name type="common">Spikemoss</name>
    <dbReference type="NCBI Taxonomy" id="88036"/>
    <lineage>
        <taxon>Eukaryota</taxon>
        <taxon>Viridiplantae</taxon>
        <taxon>Streptophyta</taxon>
        <taxon>Embryophyta</taxon>
        <taxon>Tracheophyta</taxon>
        <taxon>Lycopodiopsida</taxon>
        <taxon>Selaginellales</taxon>
        <taxon>Selaginellaceae</taxon>
        <taxon>Selaginella</taxon>
    </lineage>
</organism>
<accession>D8SNX8</accession>
<gene>
    <name evidence="6" type="ORF">SELMODRAFT_229072</name>
</gene>
<keyword evidence="7" id="KW-1185">Reference proteome</keyword>
<dbReference type="eggNOG" id="ENOG502QTYG">
    <property type="taxonomic scope" value="Eukaryota"/>
</dbReference>
<keyword evidence="3" id="KW-0539">Nucleus</keyword>
<evidence type="ECO:0000256" key="2">
    <source>
        <dbReference type="ARBA" id="ARBA00009057"/>
    </source>
</evidence>